<dbReference type="NCBIfam" id="NF002537">
    <property type="entry name" value="PRK02090.1"/>
    <property type="match status" value="1"/>
</dbReference>
<feature type="binding site" evidence="14">
    <location>
        <position position="228"/>
    </location>
    <ligand>
        <name>[4Fe-4S] cluster</name>
        <dbReference type="ChEBI" id="CHEBI:49883"/>
    </ligand>
</feature>
<evidence type="ECO:0000256" key="14">
    <source>
        <dbReference type="HAMAP-Rule" id="MF_00063"/>
    </source>
</evidence>
<proteinExistence type="inferred from homology"/>
<evidence type="ECO:0000256" key="6">
    <source>
        <dbReference type="ARBA" id="ARBA00023014"/>
    </source>
</evidence>
<comment type="catalytic activity">
    <reaction evidence="13 14">
        <text>[thioredoxin]-disulfide + sulfite + AMP + 2 H(+) = adenosine 5'-phosphosulfate + [thioredoxin]-dithiol</text>
        <dbReference type="Rhea" id="RHEA:21976"/>
        <dbReference type="Rhea" id="RHEA-COMP:10698"/>
        <dbReference type="Rhea" id="RHEA-COMP:10700"/>
        <dbReference type="ChEBI" id="CHEBI:15378"/>
        <dbReference type="ChEBI" id="CHEBI:17359"/>
        <dbReference type="ChEBI" id="CHEBI:29950"/>
        <dbReference type="ChEBI" id="CHEBI:50058"/>
        <dbReference type="ChEBI" id="CHEBI:58243"/>
        <dbReference type="ChEBI" id="CHEBI:456215"/>
        <dbReference type="EC" id="1.8.4.10"/>
    </reaction>
</comment>
<protein>
    <recommendedName>
        <fullName evidence="10 14">Adenosine 5'-phosphosulfate reductase</fullName>
        <shortName evidence="14">APS reductase</shortName>
        <ecNumber evidence="9 14">1.8.4.10</ecNumber>
    </recommendedName>
    <alternativeName>
        <fullName evidence="12 14">5'-adenylylsulfate reductase</fullName>
    </alternativeName>
    <alternativeName>
        <fullName evidence="11 14">Thioredoxin-dependent 5'-adenylylsulfate reductase</fullName>
    </alternativeName>
</protein>
<reference evidence="17 18" key="1">
    <citation type="submission" date="2017-06" db="EMBL/GenBank/DDBJ databases">
        <title>Azoarcus.</title>
        <authorList>
            <person name="Woo J.-H."/>
            <person name="Kim H.-S."/>
        </authorList>
    </citation>
    <scope>NUCLEOTIDE SEQUENCE [LARGE SCALE GENOMIC DNA]</scope>
    <source>
        <strain evidence="17 18">TSPY31</strain>
    </source>
</reference>
<dbReference type="AlphaFoldDB" id="A0A2U8GRN6"/>
<feature type="binding site" evidence="14">
    <location>
        <position position="142"/>
    </location>
    <ligand>
        <name>[4Fe-4S] cluster</name>
        <dbReference type="ChEBI" id="CHEBI:49883"/>
    </ligand>
</feature>
<evidence type="ECO:0000313" key="17">
    <source>
        <dbReference type="EMBL" id="AWI75853.1"/>
    </source>
</evidence>
<feature type="binding site" evidence="14">
    <location>
        <position position="143"/>
    </location>
    <ligand>
        <name>[4Fe-4S] cluster</name>
        <dbReference type="ChEBI" id="CHEBI:49883"/>
    </ligand>
</feature>
<dbReference type="PANTHER" id="PTHR46482">
    <property type="entry name" value="5'-ADENYLYLSULFATE REDUCTASE 3, CHLOROPLASTIC"/>
    <property type="match status" value="1"/>
</dbReference>
<dbReference type="InterPro" id="IPR002500">
    <property type="entry name" value="PAPS_reduct_dom"/>
</dbReference>
<keyword evidence="3 14" id="KW-0479">Metal-binding</keyword>
<dbReference type="GO" id="GO:0005737">
    <property type="term" value="C:cytoplasm"/>
    <property type="evidence" value="ECO:0007669"/>
    <property type="project" value="UniProtKB-SubCell"/>
</dbReference>
<dbReference type="KEGG" id="acom:CEW83_12025"/>
<dbReference type="RefSeq" id="WP_108949556.1">
    <property type="nucleotide sequence ID" value="NZ_CP022187.1"/>
</dbReference>
<evidence type="ECO:0000256" key="1">
    <source>
        <dbReference type="ARBA" id="ARBA00009732"/>
    </source>
</evidence>
<dbReference type="PIRSF" id="PIRSF000857">
    <property type="entry name" value="PAPS_reductase"/>
    <property type="match status" value="1"/>
</dbReference>
<dbReference type="PANTHER" id="PTHR46482:SF9">
    <property type="entry name" value="5'-ADENYLYLSULFATE REDUCTASE 1, CHLOROPLASTIC"/>
    <property type="match status" value="1"/>
</dbReference>
<keyword evidence="6 14" id="KW-0411">Iron-sulfur</keyword>
<accession>A0A2U8GRN6</accession>
<gene>
    <name evidence="14" type="primary">cysH</name>
    <name evidence="17" type="ORF">CEW83_12025</name>
</gene>
<feature type="domain" description="Phosphoadenosine phosphosulphate reductase" evidence="16">
    <location>
        <begin position="58"/>
        <end position="230"/>
    </location>
</feature>
<feature type="region of interest" description="Disordered" evidence="15">
    <location>
        <begin position="1"/>
        <end position="24"/>
    </location>
</feature>
<keyword evidence="18" id="KW-1185">Reference proteome</keyword>
<dbReference type="EC" id="1.8.4.10" evidence="9 14"/>
<dbReference type="Pfam" id="PF01507">
    <property type="entry name" value="PAPS_reduct"/>
    <property type="match status" value="1"/>
</dbReference>
<evidence type="ECO:0000256" key="7">
    <source>
        <dbReference type="ARBA" id="ARBA00024298"/>
    </source>
</evidence>
<evidence type="ECO:0000256" key="3">
    <source>
        <dbReference type="ARBA" id="ARBA00022723"/>
    </source>
</evidence>
<dbReference type="GO" id="GO:0043866">
    <property type="term" value="F:adenylyl-sulfate reductase (thioredoxin) activity"/>
    <property type="evidence" value="ECO:0007669"/>
    <property type="project" value="UniProtKB-EC"/>
</dbReference>
<keyword evidence="2 14" id="KW-0963">Cytoplasm</keyword>
<evidence type="ECO:0000256" key="11">
    <source>
        <dbReference type="ARBA" id="ARBA00030894"/>
    </source>
</evidence>
<sequence length="260" mass="28838">MNASVSMLRPGTGGAPRNPATHPELTPELRESVVAKTAAVVDLLQAVVAELGSEGEVTFANSFGAEDMVLTDIILSRKLQVEIFSLDTGRLPAETYKLMGEVEQRYRTRLKVFFPDATAVEHYVRTEGINAFYDSVELRKACCQVRKVEPLRRALAGKKAWVTGQRAAQSTTRSGLPLREFDAGNGLEKLNPLSDWTEAEVWAYLRLNEVPYNALHDQFFPSIGCAPCTRGVAVGEDVRAGRWWWEDPTSKECGLHVKKD</sequence>
<comment type="pathway">
    <text evidence="8 14">Sulfur metabolism; hydrogen sulfide biosynthesis; sulfite from sulfate.</text>
</comment>
<dbReference type="GO" id="GO:0019344">
    <property type="term" value="P:cysteine biosynthetic process"/>
    <property type="evidence" value="ECO:0007669"/>
    <property type="project" value="InterPro"/>
</dbReference>
<dbReference type="GO" id="GO:0051539">
    <property type="term" value="F:4 iron, 4 sulfur cluster binding"/>
    <property type="evidence" value="ECO:0007669"/>
    <property type="project" value="UniProtKB-UniRule"/>
</dbReference>
<dbReference type="InterPro" id="IPR011798">
    <property type="entry name" value="APS_reductase"/>
</dbReference>
<dbReference type="GO" id="GO:0019379">
    <property type="term" value="P:sulfate assimilation, phosphoadenylyl sulfate reduction by phosphoadenylyl-sulfate reductase (thioredoxin)"/>
    <property type="evidence" value="ECO:0007669"/>
    <property type="project" value="UniProtKB-UniRule"/>
</dbReference>
<dbReference type="Proteomes" id="UP000244930">
    <property type="component" value="Chromosome"/>
</dbReference>
<comment type="similarity">
    <text evidence="1 14">Belongs to the PAPS reductase family. CysH subfamily.</text>
</comment>
<comment type="subcellular location">
    <subcellularLocation>
        <location evidence="14">Cytoplasm</location>
    </subcellularLocation>
</comment>
<evidence type="ECO:0000256" key="13">
    <source>
        <dbReference type="ARBA" id="ARBA00048441"/>
    </source>
</evidence>
<dbReference type="InterPro" id="IPR014729">
    <property type="entry name" value="Rossmann-like_a/b/a_fold"/>
</dbReference>
<comment type="function">
    <text evidence="7 14">Catalyzes the formation of sulfite from adenosine 5'-phosphosulfate (APS) using thioredoxin as an electron donor.</text>
</comment>
<feature type="active site" description="Nucleophile; cysteine thiosulfonate intermediate" evidence="14">
    <location>
        <position position="253"/>
    </location>
</feature>
<keyword evidence="4 14" id="KW-0560">Oxidoreductase</keyword>
<evidence type="ECO:0000256" key="9">
    <source>
        <dbReference type="ARBA" id="ARBA00024386"/>
    </source>
</evidence>
<evidence type="ECO:0000256" key="2">
    <source>
        <dbReference type="ARBA" id="ARBA00022490"/>
    </source>
</evidence>
<dbReference type="GO" id="GO:0046872">
    <property type="term" value="F:metal ion binding"/>
    <property type="evidence" value="ECO:0007669"/>
    <property type="project" value="UniProtKB-KW"/>
</dbReference>
<evidence type="ECO:0000313" key="18">
    <source>
        <dbReference type="Proteomes" id="UP000244930"/>
    </source>
</evidence>
<dbReference type="Gene3D" id="3.40.50.620">
    <property type="entry name" value="HUPs"/>
    <property type="match status" value="1"/>
</dbReference>
<comment type="cofactor">
    <cofactor evidence="14">
        <name>[4Fe-4S] cluster</name>
        <dbReference type="ChEBI" id="CHEBI:49883"/>
    </cofactor>
    <text evidence="14">Binds 1 [4Fe-4S] cluster per subunit.</text>
</comment>
<evidence type="ECO:0000256" key="10">
    <source>
        <dbReference type="ARBA" id="ARBA00029514"/>
    </source>
</evidence>
<dbReference type="HAMAP" id="MF_00063">
    <property type="entry name" value="CysH"/>
    <property type="match status" value="1"/>
</dbReference>
<dbReference type="CDD" id="cd23945">
    <property type="entry name" value="PAPS_reductase"/>
    <property type="match status" value="1"/>
</dbReference>
<organism evidence="17 18">
    <name type="scientific">Parazoarcus communis</name>
    <dbReference type="NCBI Taxonomy" id="41977"/>
    <lineage>
        <taxon>Bacteria</taxon>
        <taxon>Pseudomonadati</taxon>
        <taxon>Pseudomonadota</taxon>
        <taxon>Betaproteobacteria</taxon>
        <taxon>Rhodocyclales</taxon>
        <taxon>Zoogloeaceae</taxon>
        <taxon>Parazoarcus</taxon>
    </lineage>
</organism>
<dbReference type="InterPro" id="IPR004511">
    <property type="entry name" value="PAPS/APS_Rdtase"/>
</dbReference>
<evidence type="ECO:0000256" key="4">
    <source>
        <dbReference type="ARBA" id="ARBA00023002"/>
    </source>
</evidence>
<feature type="binding site" evidence="14">
    <location>
        <position position="225"/>
    </location>
    <ligand>
        <name>[4Fe-4S] cluster</name>
        <dbReference type="ChEBI" id="CHEBI:49883"/>
    </ligand>
</feature>
<evidence type="ECO:0000256" key="12">
    <source>
        <dbReference type="ARBA" id="ARBA00032041"/>
    </source>
</evidence>
<dbReference type="NCBIfam" id="TIGR02055">
    <property type="entry name" value="APS_reductase"/>
    <property type="match status" value="1"/>
</dbReference>
<evidence type="ECO:0000256" key="15">
    <source>
        <dbReference type="SAM" id="MobiDB-lite"/>
    </source>
</evidence>
<dbReference type="GO" id="GO:0070814">
    <property type="term" value="P:hydrogen sulfide biosynthetic process"/>
    <property type="evidence" value="ECO:0007669"/>
    <property type="project" value="UniProtKB-UniRule"/>
</dbReference>
<name>A0A2U8GRN6_9RHOO</name>
<evidence type="ECO:0000256" key="8">
    <source>
        <dbReference type="ARBA" id="ARBA00024327"/>
    </source>
</evidence>
<dbReference type="EMBL" id="CP022187">
    <property type="protein sequence ID" value="AWI75853.1"/>
    <property type="molecule type" value="Genomic_DNA"/>
</dbReference>
<evidence type="ECO:0000259" key="16">
    <source>
        <dbReference type="Pfam" id="PF01507"/>
    </source>
</evidence>
<evidence type="ECO:0000256" key="5">
    <source>
        <dbReference type="ARBA" id="ARBA00023004"/>
    </source>
</evidence>
<keyword evidence="5 14" id="KW-0408">Iron</keyword>
<dbReference type="SUPFAM" id="SSF52402">
    <property type="entry name" value="Adenine nucleotide alpha hydrolases-like"/>
    <property type="match status" value="1"/>
</dbReference>
<dbReference type="GO" id="GO:0004604">
    <property type="term" value="F:phosphoadenylyl-sulfate reductase (thioredoxin) activity"/>
    <property type="evidence" value="ECO:0007669"/>
    <property type="project" value="UniProtKB-UniRule"/>
</dbReference>